<keyword evidence="1" id="KW-0472">Membrane</keyword>
<organism evidence="3">
    <name type="scientific">Caenorhabditis brenneri</name>
    <name type="common">Nematode worm</name>
    <dbReference type="NCBI Taxonomy" id="135651"/>
    <lineage>
        <taxon>Eukaryota</taxon>
        <taxon>Metazoa</taxon>
        <taxon>Ecdysozoa</taxon>
        <taxon>Nematoda</taxon>
        <taxon>Chromadorea</taxon>
        <taxon>Rhabditida</taxon>
        <taxon>Rhabditina</taxon>
        <taxon>Rhabditomorpha</taxon>
        <taxon>Rhabditoidea</taxon>
        <taxon>Rhabditidae</taxon>
        <taxon>Peloderinae</taxon>
        <taxon>Caenorhabditis</taxon>
    </lineage>
</organism>
<feature type="transmembrane region" description="Helical" evidence="1">
    <location>
        <begin position="90"/>
        <end position="110"/>
    </location>
</feature>
<gene>
    <name evidence="2" type="ORF">CAEBREN_28915</name>
</gene>
<dbReference type="InParanoid" id="G0ML06"/>
<evidence type="ECO:0000313" key="3">
    <source>
        <dbReference type="Proteomes" id="UP000008068"/>
    </source>
</evidence>
<keyword evidence="3" id="KW-1185">Reference proteome</keyword>
<keyword evidence="1" id="KW-0812">Transmembrane</keyword>
<dbReference type="EMBL" id="GL379799">
    <property type="protein sequence ID" value="EGT34823.1"/>
    <property type="molecule type" value="Genomic_DNA"/>
</dbReference>
<accession>G0ML06</accession>
<feature type="transmembrane region" description="Helical" evidence="1">
    <location>
        <begin position="12"/>
        <end position="36"/>
    </location>
</feature>
<sequence length="168" mass="19435">MKWIEYDFKLEIFIHLLISLACGVIILLPILFLTMWSWAHQLWIFLTCQKGDGFIQLSQAPQYPVILKEDEGVDSMEDARRVLQPPKWTIYVEYLDGIMSMASTVSFYIYTVKECLDGENGRSNIYWENIFASATYLVFYHAIIRTLVLRDIPGEDLALPVIPMALGF</sequence>
<proteinExistence type="predicted"/>
<dbReference type="Proteomes" id="UP000008068">
    <property type="component" value="Unassembled WGS sequence"/>
</dbReference>
<keyword evidence="1" id="KW-1133">Transmembrane helix</keyword>
<dbReference type="HOGENOM" id="CLU_1587945_0_0_1"/>
<dbReference type="PROSITE" id="PS51257">
    <property type="entry name" value="PROKAR_LIPOPROTEIN"/>
    <property type="match status" value="1"/>
</dbReference>
<dbReference type="AlphaFoldDB" id="G0ML06"/>
<evidence type="ECO:0000256" key="1">
    <source>
        <dbReference type="SAM" id="Phobius"/>
    </source>
</evidence>
<evidence type="ECO:0000313" key="2">
    <source>
        <dbReference type="EMBL" id="EGT34823.1"/>
    </source>
</evidence>
<reference evidence="3" key="1">
    <citation type="submission" date="2011-07" db="EMBL/GenBank/DDBJ databases">
        <authorList>
            <consortium name="Caenorhabditis brenneri Sequencing and Analysis Consortium"/>
            <person name="Wilson R.K."/>
        </authorList>
    </citation>
    <scope>NUCLEOTIDE SEQUENCE [LARGE SCALE GENOMIC DNA]</scope>
    <source>
        <strain evidence="3">PB2801</strain>
    </source>
</reference>
<name>G0ML06_CAEBE</name>
<feature type="transmembrane region" description="Helical" evidence="1">
    <location>
        <begin position="130"/>
        <end position="148"/>
    </location>
</feature>
<protein>
    <submittedName>
        <fullName evidence="2">Uncharacterized protein</fullName>
    </submittedName>
</protein>